<dbReference type="EMBL" id="JAMQCR010000002">
    <property type="protein sequence ID" value="MCM2535297.1"/>
    <property type="molecule type" value="Genomic_DNA"/>
</dbReference>
<dbReference type="Proteomes" id="UP001523262">
    <property type="component" value="Unassembled WGS sequence"/>
</dbReference>
<dbReference type="InterPro" id="IPR038765">
    <property type="entry name" value="Papain-like_cys_pep_sf"/>
</dbReference>
<keyword evidence="2" id="KW-1185">Reference proteome</keyword>
<name>A0ABT0WJN9_9BACI</name>
<protein>
    <submittedName>
        <fullName evidence="1">Uncharacterized protein</fullName>
    </submittedName>
</protein>
<gene>
    <name evidence="1" type="ORF">NDK43_26840</name>
</gene>
<evidence type="ECO:0000313" key="2">
    <source>
        <dbReference type="Proteomes" id="UP001523262"/>
    </source>
</evidence>
<proteinExistence type="predicted"/>
<dbReference type="SUPFAM" id="SSF54001">
    <property type="entry name" value="Cysteine proteinases"/>
    <property type="match status" value="1"/>
</dbReference>
<comment type="caution">
    <text evidence="1">The sequence shown here is derived from an EMBL/GenBank/DDBJ whole genome shotgun (WGS) entry which is preliminary data.</text>
</comment>
<dbReference type="Gene3D" id="3.90.1720.10">
    <property type="entry name" value="endopeptidase domain like (from Nostoc punctiforme)"/>
    <property type="match status" value="1"/>
</dbReference>
<evidence type="ECO:0000313" key="1">
    <source>
        <dbReference type="EMBL" id="MCM2535297.1"/>
    </source>
</evidence>
<sequence>MEISEIKPGDVLFVWGKGLVEETIEWVTHGPSHCALFIDNKTLAEAQAGRTTGTALLGEYLAEIDRLEVWRDETLTDDERVQMVDYAKNHFGIRYDYLAILIDLARFKLDIPLDNFHEGKRRICSSYINDIAKSVGHN</sequence>
<accession>A0ABT0WJN9</accession>
<reference evidence="1 2" key="1">
    <citation type="submission" date="2022-06" db="EMBL/GenBank/DDBJ databases">
        <authorList>
            <person name="Jeon C.O."/>
        </authorList>
    </citation>
    <scope>NUCLEOTIDE SEQUENCE [LARGE SCALE GENOMIC DNA]</scope>
    <source>
        <strain evidence="1 2">KCTC 13943</strain>
    </source>
</reference>
<organism evidence="1 2">
    <name type="scientific">Neobacillus pocheonensis</name>
    <dbReference type="NCBI Taxonomy" id="363869"/>
    <lineage>
        <taxon>Bacteria</taxon>
        <taxon>Bacillati</taxon>
        <taxon>Bacillota</taxon>
        <taxon>Bacilli</taxon>
        <taxon>Bacillales</taxon>
        <taxon>Bacillaceae</taxon>
        <taxon>Neobacillus</taxon>
    </lineage>
</organism>